<dbReference type="InterPro" id="IPR039060">
    <property type="entry name" value="Antitox_HigA"/>
</dbReference>
<evidence type="ECO:0000259" key="1">
    <source>
        <dbReference type="Pfam" id="PF01381"/>
    </source>
</evidence>
<feature type="domain" description="HTH cro/C1-type" evidence="1">
    <location>
        <begin position="66"/>
        <end position="107"/>
    </location>
</feature>
<dbReference type="Gene3D" id="1.10.260.40">
    <property type="entry name" value="lambda repressor-like DNA-binding domains"/>
    <property type="match status" value="1"/>
</dbReference>
<gene>
    <name evidence="2" type="ORF">GGQ67_001018</name>
</gene>
<evidence type="ECO:0000313" key="2">
    <source>
        <dbReference type="EMBL" id="MBB3963393.1"/>
    </source>
</evidence>
<dbReference type="RefSeq" id="WP_183899108.1">
    <property type="nucleotide sequence ID" value="NZ_JACIDW010000002.1"/>
</dbReference>
<dbReference type="InterPro" id="IPR001387">
    <property type="entry name" value="Cro/C1-type_HTH"/>
</dbReference>
<accession>A0A7W6CQR0</accession>
<comment type="caution">
    <text evidence="2">The sequence shown here is derived from an EMBL/GenBank/DDBJ whole genome shotgun (WGS) entry which is preliminary data.</text>
</comment>
<dbReference type="InterPro" id="IPR010982">
    <property type="entry name" value="Lambda_DNA-bd_dom_sf"/>
</dbReference>
<reference evidence="2 3" key="1">
    <citation type="submission" date="2020-08" db="EMBL/GenBank/DDBJ databases">
        <title>Genomic Encyclopedia of Type Strains, Phase IV (KMG-IV): sequencing the most valuable type-strain genomes for metagenomic binning, comparative biology and taxonomic classification.</title>
        <authorList>
            <person name="Goeker M."/>
        </authorList>
    </citation>
    <scope>NUCLEOTIDE SEQUENCE [LARGE SCALE GENOMIC DNA]</scope>
    <source>
        <strain evidence="2 3">DSM 26575</strain>
    </source>
</reference>
<dbReference type="SUPFAM" id="SSF47413">
    <property type="entry name" value="lambda repressor-like DNA-binding domains"/>
    <property type="match status" value="1"/>
</dbReference>
<dbReference type="PANTHER" id="PTHR40455">
    <property type="entry name" value="ANTITOXIN HIGA"/>
    <property type="match status" value="1"/>
</dbReference>
<name>A0A7W6CQR0_9HYPH</name>
<proteinExistence type="predicted"/>
<dbReference type="EMBL" id="JACIDW010000002">
    <property type="protein sequence ID" value="MBB3963393.1"/>
    <property type="molecule type" value="Genomic_DNA"/>
</dbReference>
<dbReference type="GO" id="GO:0006355">
    <property type="term" value="P:regulation of DNA-templated transcription"/>
    <property type="evidence" value="ECO:0007669"/>
    <property type="project" value="InterPro"/>
</dbReference>
<dbReference type="PANTHER" id="PTHR40455:SF1">
    <property type="entry name" value="ANTITOXIN HIGA"/>
    <property type="match status" value="1"/>
</dbReference>
<sequence length="126" mass="14082">MSAIRPIRNEADLAWATAEIEPYFANPPAAGTPEADRFDILADLIEAYENRNFPMLDIPPIDFLQAFMEMTGRDQADLAEVLGSRSRASEILNRKRALTVEMIFKLNQSWGVPSENLARPYALAVA</sequence>
<dbReference type="Pfam" id="PF01381">
    <property type="entry name" value="HTH_3"/>
    <property type="match status" value="1"/>
</dbReference>
<dbReference type="GO" id="GO:0001046">
    <property type="term" value="F:core promoter sequence-specific DNA binding"/>
    <property type="evidence" value="ECO:0007669"/>
    <property type="project" value="TreeGrafter"/>
</dbReference>
<keyword evidence="3" id="KW-1185">Reference proteome</keyword>
<dbReference type="AlphaFoldDB" id="A0A7W6CQR0"/>
<evidence type="ECO:0000313" key="3">
    <source>
        <dbReference type="Proteomes" id="UP000582090"/>
    </source>
</evidence>
<organism evidence="2 3">
    <name type="scientific">Rhizobium metallidurans</name>
    <dbReference type="NCBI Taxonomy" id="1265931"/>
    <lineage>
        <taxon>Bacteria</taxon>
        <taxon>Pseudomonadati</taxon>
        <taxon>Pseudomonadota</taxon>
        <taxon>Alphaproteobacteria</taxon>
        <taxon>Hyphomicrobiales</taxon>
        <taxon>Rhizobiaceae</taxon>
        <taxon>Rhizobium/Agrobacterium group</taxon>
        <taxon>Rhizobium</taxon>
    </lineage>
</organism>
<dbReference type="Proteomes" id="UP000582090">
    <property type="component" value="Unassembled WGS sequence"/>
</dbReference>
<protein>
    <submittedName>
        <fullName evidence="2">HTH-type transcriptional regulator/antitoxin HigA</fullName>
    </submittedName>
</protein>